<organism evidence="1 2">
    <name type="scientific">Salmonella phage STP4-a</name>
    <dbReference type="NCBI Taxonomy" id="1445860"/>
    <lineage>
        <taxon>Viruses</taxon>
        <taxon>Duplodnaviria</taxon>
        <taxon>Heunggongvirae</taxon>
        <taxon>Uroviricota</taxon>
        <taxon>Caudoviricetes</taxon>
        <taxon>Pantevenvirales</taxon>
        <taxon>Straboviridae</taxon>
        <taxon>Tevenvirinae</taxon>
        <taxon>Gelderlandvirus</taxon>
        <taxon>Gelderlandvirus stp4a</taxon>
    </lineage>
</organism>
<sequence length="121" mass="14128">MIFGKSSIQKNAASKLRLVERAIGKYKFALFPTKLDNGRCIWLQKYYKVVQEFIVIEENNYAAYYDDRYSQTLTFSYESEEQAIHTIFCKKPNSSLCSPIYGAPALHHLMKYRDELIAKLN</sequence>
<protein>
    <submittedName>
        <fullName evidence="1">Uncharacterized protein</fullName>
    </submittedName>
</protein>
<gene>
    <name evidence="1" type="ORF">STP4a_006</name>
</gene>
<dbReference type="KEGG" id="vg:23681025"/>
<dbReference type="GeneID" id="23681025"/>
<name>A0A0B4L974_9CAUD</name>
<accession>A0A0B4L974</accession>
<proteinExistence type="predicted"/>
<evidence type="ECO:0000313" key="2">
    <source>
        <dbReference type="Proteomes" id="UP000032000"/>
    </source>
</evidence>
<evidence type="ECO:0000313" key="1">
    <source>
        <dbReference type="EMBL" id="AHJ86862.1"/>
    </source>
</evidence>
<reference evidence="1" key="1">
    <citation type="submission" date="2015-06" db="EMBL/GenBank/DDBJ databases">
        <title>Genomic characterization of STP4-a, a novel T4 virulent phage infecting Salmonella.</title>
        <authorList>
            <person name="Li M."/>
            <person name="Wang J."/>
            <person name="Lin H."/>
            <person name="Han F."/>
        </authorList>
    </citation>
    <scope>NUCLEOTIDE SEQUENCE [LARGE SCALE GENOMIC DNA]</scope>
</reference>
<keyword evidence="2" id="KW-1185">Reference proteome</keyword>
<dbReference type="EMBL" id="KJ000058">
    <property type="protein sequence ID" value="AHJ86862.1"/>
    <property type="molecule type" value="Genomic_DNA"/>
</dbReference>
<dbReference type="RefSeq" id="YP_009126215.1">
    <property type="nucleotide sequence ID" value="NC_026607.2"/>
</dbReference>
<dbReference type="Proteomes" id="UP000032000">
    <property type="component" value="Segment"/>
</dbReference>